<comment type="caution">
    <text evidence="2">The sequence shown here is derived from an EMBL/GenBank/DDBJ whole genome shotgun (WGS) entry which is preliminary data.</text>
</comment>
<sequence length="44" mass="5024">MPHQPINNELHIEKNFSKAIAPSGKIHSNTKNDESRMAKLRVKL</sequence>
<dbReference type="EMBL" id="CAJVQB010004738">
    <property type="protein sequence ID" value="CAG8644230.1"/>
    <property type="molecule type" value="Genomic_DNA"/>
</dbReference>
<keyword evidence="3" id="KW-1185">Reference proteome</keyword>
<evidence type="ECO:0000313" key="2">
    <source>
        <dbReference type="EMBL" id="CAG8644230.1"/>
    </source>
</evidence>
<gene>
    <name evidence="2" type="ORF">GMARGA_LOCUS9008</name>
</gene>
<accession>A0ABN7UP56</accession>
<evidence type="ECO:0000256" key="1">
    <source>
        <dbReference type="SAM" id="MobiDB-lite"/>
    </source>
</evidence>
<dbReference type="Proteomes" id="UP000789901">
    <property type="component" value="Unassembled WGS sequence"/>
</dbReference>
<protein>
    <submittedName>
        <fullName evidence="2">24943_t:CDS:1</fullName>
    </submittedName>
</protein>
<proteinExistence type="predicted"/>
<name>A0ABN7UP56_GIGMA</name>
<feature type="region of interest" description="Disordered" evidence="1">
    <location>
        <begin position="23"/>
        <end position="44"/>
    </location>
</feature>
<evidence type="ECO:0000313" key="3">
    <source>
        <dbReference type="Proteomes" id="UP000789901"/>
    </source>
</evidence>
<reference evidence="2 3" key="1">
    <citation type="submission" date="2021-06" db="EMBL/GenBank/DDBJ databases">
        <authorList>
            <person name="Kallberg Y."/>
            <person name="Tangrot J."/>
            <person name="Rosling A."/>
        </authorList>
    </citation>
    <scope>NUCLEOTIDE SEQUENCE [LARGE SCALE GENOMIC DNA]</scope>
    <source>
        <strain evidence="2 3">120-4 pot B 10/14</strain>
    </source>
</reference>
<organism evidence="2 3">
    <name type="scientific">Gigaspora margarita</name>
    <dbReference type="NCBI Taxonomy" id="4874"/>
    <lineage>
        <taxon>Eukaryota</taxon>
        <taxon>Fungi</taxon>
        <taxon>Fungi incertae sedis</taxon>
        <taxon>Mucoromycota</taxon>
        <taxon>Glomeromycotina</taxon>
        <taxon>Glomeromycetes</taxon>
        <taxon>Diversisporales</taxon>
        <taxon>Gigasporaceae</taxon>
        <taxon>Gigaspora</taxon>
    </lineage>
</organism>